<dbReference type="PANTHER" id="PTHR24070">
    <property type="entry name" value="RAS, DI-RAS, AND RHEB FAMILY MEMBERS OF SMALL GTPASE SUPERFAMILY"/>
    <property type="match status" value="1"/>
</dbReference>
<name>A0A6B2LTH4_9EUKA</name>
<evidence type="ECO:0000313" key="3">
    <source>
        <dbReference type="EMBL" id="NDV40512.1"/>
    </source>
</evidence>
<dbReference type="SUPFAM" id="SSF52540">
    <property type="entry name" value="P-loop containing nucleoside triphosphate hydrolases"/>
    <property type="match status" value="1"/>
</dbReference>
<dbReference type="SMART" id="SM00173">
    <property type="entry name" value="RAS"/>
    <property type="match status" value="1"/>
</dbReference>
<dbReference type="EMBL" id="GIBP01011543">
    <property type="protein sequence ID" value="NDV40512.1"/>
    <property type="molecule type" value="Transcribed_RNA"/>
</dbReference>
<dbReference type="Pfam" id="PF00071">
    <property type="entry name" value="Ras"/>
    <property type="match status" value="1"/>
</dbReference>
<reference evidence="3" key="1">
    <citation type="journal article" date="2020" name="J. Eukaryot. Microbiol.">
        <title>De novo Sequencing, Assembly and Annotation of the Transcriptome for the Free-Living Testate Amoeba Arcella intermedia.</title>
        <authorList>
            <person name="Ribeiro G.M."/>
            <person name="Porfirio-Sousa A.L."/>
            <person name="Maurer-Alcala X.X."/>
            <person name="Katz L.A."/>
            <person name="Lahr D.J.G."/>
        </authorList>
    </citation>
    <scope>NUCLEOTIDE SEQUENCE</scope>
</reference>
<evidence type="ECO:0000256" key="1">
    <source>
        <dbReference type="ARBA" id="ARBA00022741"/>
    </source>
</evidence>
<dbReference type="Gene3D" id="3.40.50.300">
    <property type="entry name" value="P-loop containing nucleotide triphosphate hydrolases"/>
    <property type="match status" value="1"/>
</dbReference>
<dbReference type="GO" id="GO:0016020">
    <property type="term" value="C:membrane"/>
    <property type="evidence" value="ECO:0007669"/>
    <property type="project" value="InterPro"/>
</dbReference>
<dbReference type="InterPro" id="IPR020849">
    <property type="entry name" value="Small_GTPase_Ras-type"/>
</dbReference>
<proteinExistence type="predicted"/>
<dbReference type="PROSITE" id="PS51421">
    <property type="entry name" value="RAS"/>
    <property type="match status" value="1"/>
</dbReference>
<dbReference type="AlphaFoldDB" id="A0A6B2LTH4"/>
<organism evidence="3">
    <name type="scientific">Arcella intermedia</name>
    <dbReference type="NCBI Taxonomy" id="1963864"/>
    <lineage>
        <taxon>Eukaryota</taxon>
        <taxon>Amoebozoa</taxon>
        <taxon>Tubulinea</taxon>
        <taxon>Elardia</taxon>
        <taxon>Arcellinida</taxon>
        <taxon>Sphaerothecina</taxon>
        <taxon>Arcellidae</taxon>
        <taxon>Arcella</taxon>
    </lineage>
</organism>
<dbReference type="NCBIfam" id="TIGR00231">
    <property type="entry name" value="small_GTP"/>
    <property type="match status" value="1"/>
</dbReference>
<dbReference type="InterPro" id="IPR005225">
    <property type="entry name" value="Small_GTP-bd"/>
</dbReference>
<protein>
    <submittedName>
        <fullName evidence="3">Uncharacterized protein</fullName>
    </submittedName>
</protein>
<keyword evidence="2" id="KW-0342">GTP-binding</keyword>
<dbReference type="InterPro" id="IPR001806">
    <property type="entry name" value="Small_GTPase"/>
</dbReference>
<dbReference type="PRINTS" id="PR00449">
    <property type="entry name" value="RASTRNSFRMNG"/>
</dbReference>
<accession>A0A6B2LTH4</accession>
<dbReference type="GO" id="GO:0005525">
    <property type="term" value="F:GTP binding"/>
    <property type="evidence" value="ECO:0007669"/>
    <property type="project" value="UniProtKB-KW"/>
</dbReference>
<sequence>MGGGAVGKSAITIQFISQQFEAKYDPTIEDRYQKVIDYKGVPCFLEILDTAGQETFHAMRELYMKNGDVSKLIFFFFFFDWISRCRY</sequence>
<evidence type="ECO:0000256" key="2">
    <source>
        <dbReference type="ARBA" id="ARBA00023134"/>
    </source>
</evidence>
<dbReference type="InterPro" id="IPR027417">
    <property type="entry name" value="P-loop_NTPase"/>
</dbReference>
<dbReference type="GO" id="GO:0003924">
    <property type="term" value="F:GTPase activity"/>
    <property type="evidence" value="ECO:0007669"/>
    <property type="project" value="InterPro"/>
</dbReference>
<dbReference type="GO" id="GO:0007165">
    <property type="term" value="P:signal transduction"/>
    <property type="evidence" value="ECO:0007669"/>
    <property type="project" value="InterPro"/>
</dbReference>
<keyword evidence="1" id="KW-0547">Nucleotide-binding</keyword>